<dbReference type="EMBL" id="LR797828">
    <property type="protein sequence ID" value="CAB4242135.1"/>
    <property type="molecule type" value="Genomic_DNA"/>
</dbReference>
<dbReference type="CDD" id="cd13926">
    <property type="entry name" value="N-acetylmuramidase_GH108"/>
    <property type="match status" value="1"/>
</dbReference>
<name>A0A6J5TAW8_9CAUD</name>
<evidence type="ECO:0000313" key="4">
    <source>
        <dbReference type="EMBL" id="CAB5187114.1"/>
    </source>
</evidence>
<dbReference type="SUPFAM" id="SSF53955">
    <property type="entry name" value="Lysozyme-like"/>
    <property type="match status" value="1"/>
</dbReference>
<reference evidence="3" key="1">
    <citation type="submission" date="2020-05" db="EMBL/GenBank/DDBJ databases">
        <authorList>
            <person name="Chiriac C."/>
            <person name="Salcher M."/>
            <person name="Ghai R."/>
            <person name="Kavagutti S V."/>
        </authorList>
    </citation>
    <scope>NUCLEOTIDE SEQUENCE</scope>
</reference>
<proteinExistence type="predicted"/>
<evidence type="ECO:0000259" key="2">
    <source>
        <dbReference type="Pfam" id="PF09374"/>
    </source>
</evidence>
<organism evidence="3">
    <name type="scientific">uncultured Caudovirales phage</name>
    <dbReference type="NCBI Taxonomy" id="2100421"/>
    <lineage>
        <taxon>Viruses</taxon>
        <taxon>Duplodnaviria</taxon>
        <taxon>Heunggongvirae</taxon>
        <taxon>Uroviricota</taxon>
        <taxon>Caudoviricetes</taxon>
        <taxon>Peduoviridae</taxon>
        <taxon>Maltschvirus</taxon>
        <taxon>Maltschvirus maltsch</taxon>
    </lineage>
</organism>
<sequence>MKENFDKCFELIIQDEGGYVNDPRDPGGRTNLGVTQRNWEAYLNRSVTETEMRRLMAEDVKTFYKIRYWDKIRGDDLPVGVDYAVFDLAVNSGVSKASMTLQSLVGAFADGKIGPKTLGAVADADAPQLVASICDMRRDFLRGLSTFAVYGKGWLRRVAHVEARACAMT</sequence>
<feature type="domain" description="Peptidoglycan binding" evidence="2">
    <location>
        <begin position="97"/>
        <end position="157"/>
    </location>
</feature>
<gene>
    <name evidence="4" type="ORF">UFOVP165_3</name>
    <name evidence="3" type="ORF">UFOVP72_32</name>
</gene>
<evidence type="ECO:0000259" key="1">
    <source>
        <dbReference type="Pfam" id="PF05838"/>
    </source>
</evidence>
<dbReference type="InterPro" id="IPR008565">
    <property type="entry name" value="TtsA-like_GH18_dom"/>
</dbReference>
<dbReference type="InterPro" id="IPR023346">
    <property type="entry name" value="Lysozyme-like_dom_sf"/>
</dbReference>
<protein>
    <submittedName>
        <fullName evidence="3">ZliS Lysozyme family protein</fullName>
    </submittedName>
</protein>
<evidence type="ECO:0000313" key="3">
    <source>
        <dbReference type="EMBL" id="CAB4242135.1"/>
    </source>
</evidence>
<dbReference type="InterPro" id="IPR018537">
    <property type="entry name" value="Peptidoglycan-bd_3"/>
</dbReference>
<feature type="domain" description="TtsA-like Glycoside hydrolase family 108" evidence="1">
    <location>
        <begin position="10"/>
        <end position="93"/>
    </location>
</feature>
<dbReference type="Pfam" id="PF05838">
    <property type="entry name" value="Glyco_hydro_108"/>
    <property type="match status" value="1"/>
</dbReference>
<dbReference type="EMBL" id="LR798212">
    <property type="protein sequence ID" value="CAB5187114.1"/>
    <property type="molecule type" value="Genomic_DNA"/>
</dbReference>
<dbReference type="Pfam" id="PF09374">
    <property type="entry name" value="PG_binding_3"/>
    <property type="match status" value="1"/>
</dbReference>
<accession>A0A6J5TAW8</accession>
<dbReference type="Gene3D" id="1.20.141.10">
    <property type="entry name" value="Chitosanase, subunit A, domain 1"/>
    <property type="match status" value="1"/>
</dbReference>